<name>A0AAD3H3Y5_9STRA</name>
<accession>A0AAD3H3Y5</accession>
<keyword evidence="4" id="KW-1185">Reference proteome</keyword>
<feature type="chain" id="PRO_5042238676" evidence="2">
    <location>
        <begin position="17"/>
        <end position="362"/>
    </location>
</feature>
<dbReference type="AlphaFoldDB" id="A0AAD3H3Y5"/>
<gene>
    <name evidence="3" type="ORF">CTEN210_05634</name>
</gene>
<sequence>MKISILCSAALSSVHGFSLAPLATTHKKYTSLSKLSNSKSEDDRTGMENAFASLEELASLDEIGTPAKSSESKLDLSKIDISPEDEMAELSPDEVKLYKDMYAEVKDDDGESIYNDLLGEMTGEKEFKSGDGFGKKKVVVDTPSNVPLDDADGIGEINLDEEQLTAVNLSQDTDEFMKKALEEALEDARVQTKSTSISDSILNDEELMKEINAVFDKANAQLLDSIQDIKKEQAEMSERNSKNRSKALEEEEARLREAEGSVARLVDKVKEETAEVEKAVQELREAQEKLGDDPLMQAADLKKAGIVSQSALVGALLFSFRSIGELLLVAQGSGDVQAHSSAATIQGVIALACTAYLVISKK</sequence>
<feature type="region of interest" description="Disordered" evidence="1">
    <location>
        <begin position="233"/>
        <end position="253"/>
    </location>
</feature>
<protein>
    <submittedName>
        <fullName evidence="3">Uncharacterized protein</fullName>
    </submittedName>
</protein>
<proteinExistence type="predicted"/>
<comment type="caution">
    <text evidence="3">The sequence shown here is derived from an EMBL/GenBank/DDBJ whole genome shotgun (WGS) entry which is preliminary data.</text>
</comment>
<evidence type="ECO:0000313" key="4">
    <source>
        <dbReference type="Proteomes" id="UP001054902"/>
    </source>
</evidence>
<keyword evidence="2" id="KW-0732">Signal</keyword>
<organism evidence="3 4">
    <name type="scientific">Chaetoceros tenuissimus</name>
    <dbReference type="NCBI Taxonomy" id="426638"/>
    <lineage>
        <taxon>Eukaryota</taxon>
        <taxon>Sar</taxon>
        <taxon>Stramenopiles</taxon>
        <taxon>Ochrophyta</taxon>
        <taxon>Bacillariophyta</taxon>
        <taxon>Coscinodiscophyceae</taxon>
        <taxon>Chaetocerotophycidae</taxon>
        <taxon>Chaetocerotales</taxon>
        <taxon>Chaetocerotaceae</taxon>
        <taxon>Chaetoceros</taxon>
    </lineage>
</organism>
<reference evidence="3 4" key="1">
    <citation type="journal article" date="2021" name="Sci. Rep.">
        <title>The genome of the diatom Chaetoceros tenuissimus carries an ancient integrated fragment of an extant virus.</title>
        <authorList>
            <person name="Hongo Y."/>
            <person name="Kimura K."/>
            <person name="Takaki Y."/>
            <person name="Yoshida Y."/>
            <person name="Baba S."/>
            <person name="Kobayashi G."/>
            <person name="Nagasaki K."/>
            <person name="Hano T."/>
            <person name="Tomaru Y."/>
        </authorList>
    </citation>
    <scope>NUCLEOTIDE SEQUENCE [LARGE SCALE GENOMIC DNA]</scope>
    <source>
        <strain evidence="3 4">NIES-3715</strain>
    </source>
</reference>
<dbReference type="Proteomes" id="UP001054902">
    <property type="component" value="Unassembled WGS sequence"/>
</dbReference>
<feature type="signal peptide" evidence="2">
    <location>
        <begin position="1"/>
        <end position="16"/>
    </location>
</feature>
<feature type="region of interest" description="Disordered" evidence="1">
    <location>
        <begin position="62"/>
        <end position="87"/>
    </location>
</feature>
<evidence type="ECO:0000256" key="1">
    <source>
        <dbReference type="SAM" id="MobiDB-lite"/>
    </source>
</evidence>
<evidence type="ECO:0000313" key="3">
    <source>
        <dbReference type="EMBL" id="GFH49158.1"/>
    </source>
</evidence>
<dbReference type="EMBL" id="BLLK01000032">
    <property type="protein sequence ID" value="GFH49158.1"/>
    <property type="molecule type" value="Genomic_DNA"/>
</dbReference>
<evidence type="ECO:0000256" key="2">
    <source>
        <dbReference type="SAM" id="SignalP"/>
    </source>
</evidence>